<dbReference type="InterPro" id="IPR003779">
    <property type="entry name" value="CMD-like"/>
</dbReference>
<gene>
    <name evidence="2" type="ORF">BkAM31D_07530</name>
</gene>
<dbReference type="GO" id="GO:0051920">
    <property type="term" value="F:peroxiredoxin activity"/>
    <property type="evidence" value="ECO:0007669"/>
    <property type="project" value="InterPro"/>
</dbReference>
<dbReference type="AlphaFoldDB" id="A0A1X9MH09"/>
<dbReference type="Pfam" id="PF02627">
    <property type="entry name" value="CMD"/>
    <property type="match status" value="2"/>
</dbReference>
<protein>
    <submittedName>
        <fullName evidence="2">Carboxymuconolactone decarboxylase family protein</fullName>
    </submittedName>
</protein>
<dbReference type="EMBL" id="CP020814">
    <property type="protein sequence ID" value="ARK29722.1"/>
    <property type="molecule type" value="Genomic_DNA"/>
</dbReference>
<sequence length="254" mass="29423">MTKKLDENQLALKEKFIRERGYWAEFWDYLLELNSDFFKAYLEFSSVPWRHGVLEPKVKELIYIAIDVATTHLYEPGTKVHMQNAIKYGATKEEIMEVFELTSVLGIHSCTVGVPILVDELREKGVEISEELTEKQKKLKEQFINERGYWSELWDQLLVLNDRYFEAYLNLSAVPWKKGTIDPKIKEFIYIAINASTTHLYEPGIRIHIKNALNLGATKDEIMEVFQLISVLGIHTCTEGVPLLVEELKKRGQG</sequence>
<dbReference type="InterPro" id="IPR029032">
    <property type="entry name" value="AhpD-like"/>
</dbReference>
<dbReference type="PANTHER" id="PTHR33930">
    <property type="entry name" value="ALKYL HYDROPEROXIDE REDUCTASE AHPD"/>
    <property type="match status" value="1"/>
</dbReference>
<feature type="domain" description="Carboxymuconolactone decarboxylase-like" evidence="1">
    <location>
        <begin position="164"/>
        <end position="227"/>
    </location>
</feature>
<dbReference type="KEGG" id="bkw:BkAM31D_07530"/>
<evidence type="ECO:0000313" key="3">
    <source>
        <dbReference type="Proteomes" id="UP000193006"/>
    </source>
</evidence>
<feature type="domain" description="Carboxymuconolactone decarboxylase-like" evidence="1">
    <location>
        <begin position="36"/>
        <end position="101"/>
    </location>
</feature>
<keyword evidence="3" id="KW-1185">Reference proteome</keyword>
<dbReference type="Proteomes" id="UP000193006">
    <property type="component" value="Chromosome"/>
</dbReference>
<reference evidence="2 3" key="1">
    <citation type="submission" date="2017-04" db="EMBL/GenBank/DDBJ databases">
        <title>Bacillus krulwichiae AM31D Genome sequencing and assembly.</title>
        <authorList>
            <person name="Krulwich T.A."/>
            <person name="Anastor L."/>
            <person name="Ehrlich R."/>
            <person name="Ehrlich G.D."/>
            <person name="Janto B."/>
        </authorList>
    </citation>
    <scope>NUCLEOTIDE SEQUENCE [LARGE SCALE GENOMIC DNA]</scope>
    <source>
        <strain evidence="2 3">AM31D</strain>
    </source>
</reference>
<evidence type="ECO:0000313" key="2">
    <source>
        <dbReference type="EMBL" id="ARK29722.1"/>
    </source>
</evidence>
<proteinExistence type="predicted"/>
<name>A0A1X9MH09_9BACI</name>
<dbReference type="Gene3D" id="1.20.1290.10">
    <property type="entry name" value="AhpD-like"/>
    <property type="match status" value="2"/>
</dbReference>
<organism evidence="2 3">
    <name type="scientific">Halalkalibacter krulwichiae</name>
    <dbReference type="NCBI Taxonomy" id="199441"/>
    <lineage>
        <taxon>Bacteria</taxon>
        <taxon>Bacillati</taxon>
        <taxon>Bacillota</taxon>
        <taxon>Bacilli</taxon>
        <taxon>Bacillales</taxon>
        <taxon>Bacillaceae</taxon>
        <taxon>Halalkalibacter</taxon>
    </lineage>
</organism>
<dbReference type="SUPFAM" id="SSF69118">
    <property type="entry name" value="AhpD-like"/>
    <property type="match status" value="1"/>
</dbReference>
<evidence type="ECO:0000259" key="1">
    <source>
        <dbReference type="Pfam" id="PF02627"/>
    </source>
</evidence>
<dbReference type="PANTHER" id="PTHR33930:SF2">
    <property type="entry name" value="BLR3452 PROTEIN"/>
    <property type="match status" value="1"/>
</dbReference>
<accession>A0A1X9MH09</accession>
<dbReference type="RefSeq" id="WP_066160101.1">
    <property type="nucleotide sequence ID" value="NZ_CP020814.1"/>
</dbReference>
<dbReference type="STRING" id="199441.BkAM31D_07530"/>